<keyword evidence="1" id="KW-0812">Transmembrane</keyword>
<dbReference type="EMBL" id="SNRW01004717">
    <property type="protein sequence ID" value="KAA6386628.1"/>
    <property type="molecule type" value="Genomic_DNA"/>
</dbReference>
<gene>
    <name evidence="2" type="ORF">EZS28_017844</name>
</gene>
<evidence type="ECO:0000256" key="1">
    <source>
        <dbReference type="SAM" id="Phobius"/>
    </source>
</evidence>
<feature type="non-terminal residue" evidence="2">
    <location>
        <position position="1"/>
    </location>
</feature>
<evidence type="ECO:0000313" key="2">
    <source>
        <dbReference type="EMBL" id="KAA6386628.1"/>
    </source>
</evidence>
<reference evidence="2 3" key="1">
    <citation type="submission" date="2019-03" db="EMBL/GenBank/DDBJ databases">
        <title>Single cell metagenomics reveals metabolic interactions within the superorganism composed of flagellate Streblomastix strix and complex community of Bacteroidetes bacteria on its surface.</title>
        <authorList>
            <person name="Treitli S.C."/>
            <person name="Kolisko M."/>
            <person name="Husnik F."/>
            <person name="Keeling P."/>
            <person name="Hampl V."/>
        </authorList>
    </citation>
    <scope>NUCLEOTIDE SEQUENCE [LARGE SCALE GENOMIC DNA]</scope>
    <source>
        <strain evidence="2">ST1C</strain>
    </source>
</reference>
<keyword evidence="1" id="KW-0472">Membrane</keyword>
<dbReference type="Proteomes" id="UP000324800">
    <property type="component" value="Unassembled WGS sequence"/>
</dbReference>
<organism evidence="2 3">
    <name type="scientific">Streblomastix strix</name>
    <dbReference type="NCBI Taxonomy" id="222440"/>
    <lineage>
        <taxon>Eukaryota</taxon>
        <taxon>Metamonada</taxon>
        <taxon>Preaxostyla</taxon>
        <taxon>Oxymonadida</taxon>
        <taxon>Streblomastigidae</taxon>
        <taxon>Streblomastix</taxon>
    </lineage>
</organism>
<name>A0A5J4VVR6_9EUKA</name>
<keyword evidence="1" id="KW-1133">Transmembrane helix</keyword>
<evidence type="ECO:0000313" key="3">
    <source>
        <dbReference type="Proteomes" id="UP000324800"/>
    </source>
</evidence>
<accession>A0A5J4VVR6</accession>
<sequence>VIWLFGGAAVVAQNIISLIFTSINTPQCRFPYMMLSSGETLTELLVHKSLNEFEQITACSLAQIDVLHNFVLPLHITNQLNGPQAVEKPIQKRNTSSVEYPQPATVIAALAVVLLLFALKLIIAFAVASSVGAVTATLLIYIANVSLGIVIVEFTQQVQTIEQVAVPLAASGARVYLTPEKFNESIGWSKNYYFDMEKDYG</sequence>
<dbReference type="AlphaFoldDB" id="A0A5J4VVR6"/>
<comment type="caution">
    <text evidence="2">The sequence shown here is derived from an EMBL/GenBank/DDBJ whole genome shotgun (WGS) entry which is preliminary data.</text>
</comment>
<protein>
    <submittedName>
        <fullName evidence="2">Uncharacterized protein</fullName>
    </submittedName>
</protein>
<feature type="transmembrane region" description="Helical" evidence="1">
    <location>
        <begin position="106"/>
        <end position="127"/>
    </location>
</feature>
<feature type="transmembrane region" description="Helical" evidence="1">
    <location>
        <begin position="133"/>
        <end position="152"/>
    </location>
</feature>
<proteinExistence type="predicted"/>